<evidence type="ECO:0000256" key="6">
    <source>
        <dbReference type="ARBA" id="ARBA00022771"/>
    </source>
</evidence>
<dbReference type="InterPro" id="IPR002867">
    <property type="entry name" value="IBR_dom"/>
</dbReference>
<keyword evidence="14" id="KW-1185">Reference proteome</keyword>
<evidence type="ECO:0000313" key="14">
    <source>
        <dbReference type="Proteomes" id="UP000323011"/>
    </source>
</evidence>
<dbReference type="GO" id="GO:0016567">
    <property type="term" value="P:protein ubiquitination"/>
    <property type="evidence" value="ECO:0007669"/>
    <property type="project" value="InterPro"/>
</dbReference>
<dbReference type="GO" id="GO:0008270">
    <property type="term" value="F:zinc ion binding"/>
    <property type="evidence" value="ECO:0007669"/>
    <property type="project" value="UniProtKB-KW"/>
</dbReference>
<accession>A0A5A8C2L6</accession>
<dbReference type="SMART" id="SM00647">
    <property type="entry name" value="IBR"/>
    <property type="match status" value="2"/>
</dbReference>
<dbReference type="Proteomes" id="UP000323011">
    <property type="component" value="Unassembled WGS sequence"/>
</dbReference>
<dbReference type="Gene3D" id="1.20.120.1750">
    <property type="match status" value="1"/>
</dbReference>
<dbReference type="EC" id="2.3.2.31" evidence="2"/>
<dbReference type="PROSITE" id="PS50158">
    <property type="entry name" value="ZF_CCHC"/>
    <property type="match status" value="1"/>
</dbReference>
<feature type="region of interest" description="Disordered" evidence="10">
    <location>
        <begin position="1"/>
        <end position="49"/>
    </location>
</feature>
<dbReference type="InterPro" id="IPR001878">
    <property type="entry name" value="Znf_CCHC"/>
</dbReference>
<dbReference type="InterPro" id="IPR044066">
    <property type="entry name" value="TRIAD_supradom"/>
</dbReference>
<dbReference type="AlphaFoldDB" id="A0A5A8C2L6"/>
<keyword evidence="4" id="KW-0479">Metal-binding</keyword>
<keyword evidence="5" id="KW-0677">Repeat</keyword>
<sequence>MSVSSDDGDDFYGSDAESVESGHDEPAPAQPSGASSTARGHGKASSAPRVFPAPFGDDALAYVGNNYTVLGRQVSYDVFGAQDLEDQLDALVAEFQETTATHRHAAVAVLQVCHFDVEHAKSRWFESSSSQQRLLDEACVQNVPDIPKRPAEWEGEELVDCEGCYDSVPPDEMHAAPCGHWACMECWRGHMTQQAESKMTLLLPPCIACHHRVPDGLVRAALASQPALLARWKRWHLEGLADDDKTARTCPASDCHFVCKYPKGIARDIICPSGHIFCFGCGEDGHNPASCSDAAKWRALLADDSMDLKWIQSNCRPCPKCGLTVEKNGGCQFMRCGAHAHAGVIAKGYGCGFTFCWVCMKSSEGSHSSCKPWKPAGSVGFADTELEQFVQTSAHFDLNIVGQAKTMKLLEGVRHTMLTLSTRTTLPVRKLSYLETAVHEVAEARRTIAWAYIWQHYHAEEAGSKAELFTMNKDMLHAQLNTLQGLIEGIGSDVPVSRRIAELAEETGCEVSSDSMRELISDGDRIRDLTLSVHNFREALVCEVQKCSAMLETESSGAAAAAAASSRG</sequence>
<organism evidence="13 14">
    <name type="scientific">Cafeteria roenbergensis</name>
    <name type="common">Marine flagellate</name>
    <dbReference type="NCBI Taxonomy" id="33653"/>
    <lineage>
        <taxon>Eukaryota</taxon>
        <taxon>Sar</taxon>
        <taxon>Stramenopiles</taxon>
        <taxon>Bigyra</taxon>
        <taxon>Opalozoa</taxon>
        <taxon>Bicosoecida</taxon>
        <taxon>Cafeteriaceae</taxon>
        <taxon>Cafeteria</taxon>
    </lineage>
</organism>
<evidence type="ECO:0000256" key="9">
    <source>
        <dbReference type="PROSITE-ProRule" id="PRU00047"/>
    </source>
</evidence>
<evidence type="ECO:0000256" key="7">
    <source>
        <dbReference type="ARBA" id="ARBA00022786"/>
    </source>
</evidence>
<evidence type="ECO:0000256" key="8">
    <source>
        <dbReference type="ARBA" id="ARBA00022833"/>
    </source>
</evidence>
<keyword evidence="8" id="KW-0862">Zinc</keyword>
<keyword evidence="7" id="KW-0833">Ubl conjugation pathway</keyword>
<evidence type="ECO:0000256" key="3">
    <source>
        <dbReference type="ARBA" id="ARBA00022679"/>
    </source>
</evidence>
<keyword evidence="3" id="KW-0808">Transferase</keyword>
<comment type="catalytic activity">
    <reaction evidence="1">
        <text>[E2 ubiquitin-conjugating enzyme]-S-ubiquitinyl-L-cysteine + [acceptor protein]-L-lysine = [E2 ubiquitin-conjugating enzyme]-L-cysteine + [acceptor protein]-N(6)-ubiquitinyl-L-lysine.</text>
        <dbReference type="EC" id="2.3.2.31"/>
    </reaction>
</comment>
<dbReference type="Gene3D" id="3.30.40.10">
    <property type="entry name" value="Zinc/RING finger domain, C3HC4 (zinc finger)"/>
    <property type="match status" value="1"/>
</dbReference>
<name>A0A5A8C2L6_CAFRO</name>
<dbReference type="EMBL" id="VLTN01000073">
    <property type="protein sequence ID" value="KAA0147025.1"/>
    <property type="molecule type" value="Genomic_DNA"/>
</dbReference>
<comment type="caution">
    <text evidence="13">The sequence shown here is derived from an EMBL/GenBank/DDBJ whole genome shotgun (WGS) entry which is preliminary data.</text>
</comment>
<evidence type="ECO:0000256" key="5">
    <source>
        <dbReference type="ARBA" id="ARBA00022737"/>
    </source>
</evidence>
<evidence type="ECO:0000259" key="12">
    <source>
        <dbReference type="PROSITE" id="PS51873"/>
    </source>
</evidence>
<feature type="domain" description="CCHC-type" evidence="11">
    <location>
        <begin position="278"/>
        <end position="291"/>
    </location>
</feature>
<dbReference type="Pfam" id="PF01485">
    <property type="entry name" value="IBR"/>
    <property type="match status" value="1"/>
</dbReference>
<keyword evidence="6 9" id="KW-0863">Zinc-finger</keyword>
<evidence type="ECO:0000259" key="11">
    <source>
        <dbReference type="PROSITE" id="PS50158"/>
    </source>
</evidence>
<dbReference type="InterPro" id="IPR031127">
    <property type="entry name" value="E3_UB_ligase_RBR"/>
</dbReference>
<protein>
    <recommendedName>
        <fullName evidence="2">RBR-type E3 ubiquitin transferase</fullName>
        <ecNumber evidence="2">2.3.2.31</ecNumber>
    </recommendedName>
</protein>
<dbReference type="SUPFAM" id="SSF57850">
    <property type="entry name" value="RING/U-box"/>
    <property type="match status" value="2"/>
</dbReference>
<proteinExistence type="predicted"/>
<dbReference type="PROSITE" id="PS51873">
    <property type="entry name" value="TRIAD"/>
    <property type="match status" value="1"/>
</dbReference>
<dbReference type="PANTHER" id="PTHR11685">
    <property type="entry name" value="RBR FAMILY RING FINGER AND IBR DOMAIN-CONTAINING"/>
    <property type="match status" value="1"/>
</dbReference>
<gene>
    <name evidence="13" type="ORF">FNF29_07652</name>
</gene>
<dbReference type="GO" id="GO:0003676">
    <property type="term" value="F:nucleic acid binding"/>
    <property type="evidence" value="ECO:0007669"/>
    <property type="project" value="InterPro"/>
</dbReference>
<evidence type="ECO:0000313" key="13">
    <source>
        <dbReference type="EMBL" id="KAA0147025.1"/>
    </source>
</evidence>
<evidence type="ECO:0000256" key="4">
    <source>
        <dbReference type="ARBA" id="ARBA00022723"/>
    </source>
</evidence>
<reference evidence="13 14" key="1">
    <citation type="submission" date="2019-07" db="EMBL/GenBank/DDBJ databases">
        <title>Genomes of Cafeteria roenbergensis.</title>
        <authorList>
            <person name="Fischer M.G."/>
            <person name="Hackl T."/>
            <person name="Roman M."/>
        </authorList>
    </citation>
    <scope>NUCLEOTIDE SEQUENCE [LARGE SCALE GENOMIC DNA]</scope>
    <source>
        <strain evidence="13 14">BVI</strain>
    </source>
</reference>
<evidence type="ECO:0000256" key="2">
    <source>
        <dbReference type="ARBA" id="ARBA00012251"/>
    </source>
</evidence>
<feature type="compositionally biased region" description="Acidic residues" evidence="10">
    <location>
        <begin position="1"/>
        <end position="12"/>
    </location>
</feature>
<dbReference type="InterPro" id="IPR013083">
    <property type="entry name" value="Znf_RING/FYVE/PHD"/>
</dbReference>
<evidence type="ECO:0000256" key="1">
    <source>
        <dbReference type="ARBA" id="ARBA00001798"/>
    </source>
</evidence>
<feature type="domain" description="RING-type" evidence="12">
    <location>
        <begin position="157"/>
        <end position="374"/>
    </location>
</feature>
<dbReference type="GO" id="GO:0061630">
    <property type="term" value="F:ubiquitin protein ligase activity"/>
    <property type="evidence" value="ECO:0007669"/>
    <property type="project" value="UniProtKB-EC"/>
</dbReference>
<evidence type="ECO:0000256" key="10">
    <source>
        <dbReference type="SAM" id="MobiDB-lite"/>
    </source>
</evidence>